<dbReference type="InterPro" id="IPR036938">
    <property type="entry name" value="PAP2/HPO_sf"/>
</dbReference>
<gene>
    <name evidence="9" type="ORF">KGA66_10675</name>
</gene>
<dbReference type="GO" id="GO:0016787">
    <property type="term" value="F:hydrolase activity"/>
    <property type="evidence" value="ECO:0007669"/>
    <property type="project" value="UniProtKB-KW"/>
</dbReference>
<keyword evidence="3 7" id="KW-0812">Transmembrane</keyword>
<feature type="transmembrane region" description="Helical" evidence="7">
    <location>
        <begin position="152"/>
        <end position="171"/>
    </location>
</feature>
<comment type="subcellular location">
    <subcellularLocation>
        <location evidence="1">Cell membrane</location>
        <topology evidence="1">Multi-pass membrane protein</topology>
    </subcellularLocation>
</comment>
<dbReference type="InterPro" id="IPR000326">
    <property type="entry name" value="PAP2/HPO"/>
</dbReference>
<dbReference type="RefSeq" id="WP_211467283.1">
    <property type="nucleotide sequence ID" value="NZ_JAGSXH010000028.1"/>
</dbReference>
<dbReference type="SMART" id="SM00014">
    <property type="entry name" value="acidPPc"/>
    <property type="match status" value="1"/>
</dbReference>
<keyword evidence="2" id="KW-1003">Cell membrane</keyword>
<evidence type="ECO:0000256" key="3">
    <source>
        <dbReference type="ARBA" id="ARBA00022692"/>
    </source>
</evidence>
<feature type="transmembrane region" description="Helical" evidence="7">
    <location>
        <begin position="30"/>
        <end position="49"/>
    </location>
</feature>
<dbReference type="SUPFAM" id="SSF48317">
    <property type="entry name" value="Acid phosphatase/Vanadium-dependent haloperoxidase"/>
    <property type="match status" value="1"/>
</dbReference>
<dbReference type="Proteomes" id="UP000677913">
    <property type="component" value="Unassembled WGS sequence"/>
</dbReference>
<keyword evidence="5 7" id="KW-1133">Transmembrane helix</keyword>
<name>A0A8J7WPH4_9ACTN</name>
<dbReference type="PANTHER" id="PTHR14969:SF62">
    <property type="entry name" value="DECAPRENYLPHOSPHORYL-5-PHOSPHORIBOSE PHOSPHATASE RV3807C-RELATED"/>
    <property type="match status" value="1"/>
</dbReference>
<organism evidence="9 10">
    <name type="scientific">Actinocrinis puniceicyclus</name>
    <dbReference type="NCBI Taxonomy" id="977794"/>
    <lineage>
        <taxon>Bacteria</taxon>
        <taxon>Bacillati</taxon>
        <taxon>Actinomycetota</taxon>
        <taxon>Actinomycetes</taxon>
        <taxon>Catenulisporales</taxon>
        <taxon>Actinospicaceae</taxon>
        <taxon>Actinocrinis</taxon>
    </lineage>
</organism>
<reference evidence="9" key="1">
    <citation type="submission" date="2021-04" db="EMBL/GenBank/DDBJ databases">
        <title>Genome based classification of Actinospica acidithermotolerans sp. nov., an actinobacterium isolated from an Indonesian hot spring.</title>
        <authorList>
            <person name="Kusuma A.B."/>
            <person name="Putra K.E."/>
            <person name="Nafisah S."/>
            <person name="Loh J."/>
            <person name="Nouioui I."/>
            <person name="Goodfellow M."/>
        </authorList>
    </citation>
    <scope>NUCLEOTIDE SEQUENCE</scope>
    <source>
        <strain evidence="9">DSM 45618</strain>
    </source>
</reference>
<dbReference type="Gene3D" id="1.20.144.10">
    <property type="entry name" value="Phosphatidic acid phosphatase type 2/haloperoxidase"/>
    <property type="match status" value="1"/>
</dbReference>
<sequence>MSGAGVDGGWYLDVTTWARDSRWLNNPMDLYTTLSLGVMVLMLLFAWWRGRGGTDNPLVRLGAVAVGIAVAIGADEVIKALIHERRPCLSLPQAYTVVACPGPTDYSFPSNHTALAGALVAALFCFSRRLGVIGLALALIEGFSRVYLGQHYPHDVLAGLLLGLVVTALVARTLSPLTVHWLARREQTN</sequence>
<proteinExistence type="predicted"/>
<evidence type="ECO:0000259" key="8">
    <source>
        <dbReference type="SMART" id="SM00014"/>
    </source>
</evidence>
<comment type="caution">
    <text evidence="9">The sequence shown here is derived from an EMBL/GenBank/DDBJ whole genome shotgun (WGS) entry which is preliminary data.</text>
</comment>
<feature type="domain" description="Phosphatidic acid phosphatase type 2/haloperoxidase" evidence="8">
    <location>
        <begin position="61"/>
        <end position="171"/>
    </location>
</feature>
<evidence type="ECO:0000256" key="4">
    <source>
        <dbReference type="ARBA" id="ARBA00022801"/>
    </source>
</evidence>
<evidence type="ECO:0000256" key="6">
    <source>
        <dbReference type="ARBA" id="ARBA00023136"/>
    </source>
</evidence>
<keyword evidence="6 7" id="KW-0472">Membrane</keyword>
<evidence type="ECO:0000256" key="5">
    <source>
        <dbReference type="ARBA" id="ARBA00022989"/>
    </source>
</evidence>
<dbReference type="GO" id="GO:0005886">
    <property type="term" value="C:plasma membrane"/>
    <property type="evidence" value="ECO:0007669"/>
    <property type="project" value="UniProtKB-SubCell"/>
</dbReference>
<keyword evidence="4" id="KW-0378">Hydrolase</keyword>
<evidence type="ECO:0000256" key="1">
    <source>
        <dbReference type="ARBA" id="ARBA00004651"/>
    </source>
</evidence>
<feature type="transmembrane region" description="Helical" evidence="7">
    <location>
        <begin position="114"/>
        <end position="140"/>
    </location>
</feature>
<evidence type="ECO:0000313" key="9">
    <source>
        <dbReference type="EMBL" id="MBS2963512.1"/>
    </source>
</evidence>
<dbReference type="PANTHER" id="PTHR14969">
    <property type="entry name" value="SPHINGOSINE-1-PHOSPHATE PHOSPHOHYDROLASE"/>
    <property type="match status" value="1"/>
</dbReference>
<protein>
    <submittedName>
        <fullName evidence="9">Phosphatase PAP2 family protein</fullName>
    </submittedName>
</protein>
<accession>A0A8J7WPH4</accession>
<dbReference type="AlphaFoldDB" id="A0A8J7WPH4"/>
<keyword evidence="10" id="KW-1185">Reference proteome</keyword>
<evidence type="ECO:0000256" key="7">
    <source>
        <dbReference type="SAM" id="Phobius"/>
    </source>
</evidence>
<dbReference type="Pfam" id="PF01569">
    <property type="entry name" value="PAP2"/>
    <property type="match status" value="1"/>
</dbReference>
<evidence type="ECO:0000256" key="2">
    <source>
        <dbReference type="ARBA" id="ARBA00022475"/>
    </source>
</evidence>
<dbReference type="EMBL" id="JAGSXH010000028">
    <property type="protein sequence ID" value="MBS2963512.1"/>
    <property type="molecule type" value="Genomic_DNA"/>
</dbReference>
<evidence type="ECO:0000313" key="10">
    <source>
        <dbReference type="Proteomes" id="UP000677913"/>
    </source>
</evidence>